<comment type="caution">
    <text evidence="1">The sequence shown here is derived from an EMBL/GenBank/DDBJ whole genome shotgun (WGS) entry which is preliminary data.</text>
</comment>
<protein>
    <submittedName>
        <fullName evidence="1">Uncharacterized protein</fullName>
    </submittedName>
</protein>
<evidence type="ECO:0000313" key="1">
    <source>
        <dbReference type="EMBL" id="KKM06120.1"/>
    </source>
</evidence>
<dbReference type="EMBL" id="LAZR01016070">
    <property type="protein sequence ID" value="KKM06120.1"/>
    <property type="molecule type" value="Genomic_DNA"/>
</dbReference>
<accession>A0A0F9H4Z5</accession>
<name>A0A0F9H4Z5_9ZZZZ</name>
<sequence>MFKRSDTAAAAYLALRRRQLQGFQHSGPGDLYGLVQTILGLSDNARATHRNFENEVRWGLQDAAPKFNLPVVHPRRNQWSIG</sequence>
<reference evidence="1" key="1">
    <citation type="journal article" date="2015" name="Nature">
        <title>Complex archaea that bridge the gap between prokaryotes and eukaryotes.</title>
        <authorList>
            <person name="Spang A."/>
            <person name="Saw J.H."/>
            <person name="Jorgensen S.L."/>
            <person name="Zaremba-Niedzwiedzka K."/>
            <person name="Martijn J."/>
            <person name="Lind A.E."/>
            <person name="van Eijk R."/>
            <person name="Schleper C."/>
            <person name="Guy L."/>
            <person name="Ettema T.J."/>
        </authorList>
    </citation>
    <scope>NUCLEOTIDE SEQUENCE</scope>
</reference>
<dbReference type="AlphaFoldDB" id="A0A0F9H4Z5"/>
<proteinExistence type="predicted"/>
<organism evidence="1">
    <name type="scientific">marine sediment metagenome</name>
    <dbReference type="NCBI Taxonomy" id="412755"/>
    <lineage>
        <taxon>unclassified sequences</taxon>
        <taxon>metagenomes</taxon>
        <taxon>ecological metagenomes</taxon>
    </lineage>
</organism>
<gene>
    <name evidence="1" type="ORF">LCGC14_1747210</name>
</gene>